<keyword evidence="3" id="KW-1185">Reference proteome</keyword>
<sequence length="596" mass="69772">MRLYILFILFFLCANLLAQQTFEDRFDLGLSKVDDCDRNWVKAYGSSSFQQKEEKGKKFLSVLYKKRIDKTMSFTLSRIIVFPVNIERKDLHIGFETRGHTNFPLSVDITSYDADESALESDTIQVKINTKWKKNVVSVGKGRIAAIKLTITYKGDQDNNQVVDFRNISIRCGKRDMTSTIIKYPIDSTYTVFDKSHIKPLKKSENEFENPIPNIKDIKVIGLGEITHGSNDIKEARNLFVKNLISHHNCKLVLMEVPYELAFLMNLYITGKLDEPGKEKLRRNLDLTFSGMDELEGLLEWIKNYNNSNSKQVKIFGIDNPINQGRRDYPLMDYHLYLFGQEFMRPYLSMFMAAETRQALNKMKVDQVMYTGLNKQDIAFYKYFIADYDNPEKQFSNVDEWWHLDRDLKMFKRLCFLDSLYREEGEKIIILAHSWHVKKTPFTTGTKTEKMLGNYLARFYKDAYFSINFTFGAGTFLQDDCQSFHYTTDTIQIPRARTLESYAFQSGIDFFYFPTDRLIAPPNQMLGISRHKLKSDYNDFGNVKKRYDAIVFLRNVTAINRHGYDSFSGPHFYSKDREKEYDELIKKMENDSVPHL</sequence>
<gene>
    <name evidence="2" type="ORF">ABTW24_19550</name>
</gene>
<feature type="signal peptide" evidence="1">
    <location>
        <begin position="1"/>
        <end position="18"/>
    </location>
</feature>
<evidence type="ECO:0000256" key="1">
    <source>
        <dbReference type="SAM" id="SignalP"/>
    </source>
</evidence>
<dbReference type="Pfam" id="PF05139">
    <property type="entry name" value="Erythro_esteras"/>
    <property type="match status" value="1"/>
</dbReference>
<dbReference type="SUPFAM" id="SSF159501">
    <property type="entry name" value="EreA/ChaN-like"/>
    <property type="match status" value="1"/>
</dbReference>
<organism evidence="2 3">
    <name type="scientific">Sphingobacterium thalpophilum</name>
    <dbReference type="NCBI Taxonomy" id="259"/>
    <lineage>
        <taxon>Bacteria</taxon>
        <taxon>Pseudomonadati</taxon>
        <taxon>Bacteroidota</taxon>
        <taxon>Sphingobacteriia</taxon>
        <taxon>Sphingobacteriales</taxon>
        <taxon>Sphingobacteriaceae</taxon>
        <taxon>Sphingobacterium</taxon>
    </lineage>
</organism>
<keyword evidence="1" id="KW-0732">Signal</keyword>
<dbReference type="RefSeq" id="WP_370482752.1">
    <property type="nucleotide sequence ID" value="NZ_JBEOQA010000002.1"/>
</dbReference>
<dbReference type="EMBL" id="JBEOQB010000006">
    <property type="protein sequence ID" value="MEZ0453795.1"/>
    <property type="molecule type" value="Genomic_DNA"/>
</dbReference>
<evidence type="ECO:0000313" key="3">
    <source>
        <dbReference type="Proteomes" id="UP001566204"/>
    </source>
</evidence>
<dbReference type="CDD" id="cd14728">
    <property type="entry name" value="Ere-like"/>
    <property type="match status" value="1"/>
</dbReference>
<protein>
    <submittedName>
        <fullName evidence="2">Erythromycin esterase family protein</fullName>
    </submittedName>
</protein>
<proteinExistence type="predicted"/>
<evidence type="ECO:0000313" key="2">
    <source>
        <dbReference type="EMBL" id="MEZ0453795.1"/>
    </source>
</evidence>
<dbReference type="PANTHER" id="PTHR31299">
    <property type="entry name" value="ESTERASE, PUTATIVE (AFU_ORTHOLOGUE AFUA_1G05850)-RELATED"/>
    <property type="match status" value="1"/>
</dbReference>
<accession>A0ABV4HH12</accession>
<dbReference type="Gene3D" id="3.30.1870.10">
    <property type="entry name" value="EreA-like, domain 2"/>
    <property type="match status" value="1"/>
</dbReference>
<reference evidence="2 3" key="1">
    <citation type="submission" date="2024-06" db="EMBL/GenBank/DDBJ databases">
        <title>Soil Sphingobacterium thalpophilum.</title>
        <authorList>
            <person name="Yang J."/>
            <person name="Li J."/>
        </authorList>
    </citation>
    <scope>NUCLEOTIDE SEQUENCE [LARGE SCALE GENOMIC DNA]</scope>
    <source>
        <strain evidence="2 3">22g91tb</strain>
    </source>
</reference>
<comment type="caution">
    <text evidence="2">The sequence shown here is derived from an EMBL/GenBank/DDBJ whole genome shotgun (WGS) entry which is preliminary data.</text>
</comment>
<dbReference type="InterPro" id="IPR052036">
    <property type="entry name" value="Hydrolase/PRTase-associated"/>
</dbReference>
<dbReference type="InterPro" id="IPR007815">
    <property type="entry name" value="Emycin_Estase"/>
</dbReference>
<feature type="chain" id="PRO_5046004407" evidence="1">
    <location>
        <begin position="19"/>
        <end position="596"/>
    </location>
</feature>
<name>A0ABV4HH12_9SPHI</name>
<dbReference type="Gene3D" id="3.40.1660.10">
    <property type="entry name" value="EreA-like (biosynthetic domain)"/>
    <property type="match status" value="2"/>
</dbReference>
<dbReference type="PANTHER" id="PTHR31299:SF0">
    <property type="entry name" value="ESTERASE, PUTATIVE (AFU_ORTHOLOGUE AFUA_1G05850)-RELATED"/>
    <property type="match status" value="1"/>
</dbReference>
<dbReference type="Proteomes" id="UP001566204">
    <property type="component" value="Unassembled WGS sequence"/>
</dbReference>